<dbReference type="InterPro" id="IPR032307">
    <property type="entry name" value="PepSY_TM-like_2"/>
</dbReference>
<dbReference type="AlphaFoldDB" id="A0A7Z7NPD4"/>
<feature type="transmembrane region" description="Helical" evidence="2">
    <location>
        <begin position="214"/>
        <end position="235"/>
    </location>
</feature>
<dbReference type="PANTHER" id="PTHR40115">
    <property type="entry name" value="INNER MEMBRANE PROTEIN WITH PEPSY TM HELIX"/>
    <property type="match status" value="1"/>
</dbReference>
<protein>
    <recommendedName>
        <fullName evidence="5">PepSY-associated TM helix domain-containing protein</fullName>
    </recommendedName>
</protein>
<evidence type="ECO:0008006" key="5">
    <source>
        <dbReference type="Google" id="ProtNLM"/>
    </source>
</evidence>
<dbReference type="EMBL" id="LT978514">
    <property type="protein sequence ID" value="SPC21733.1"/>
    <property type="molecule type" value="Genomic_DNA"/>
</dbReference>
<keyword evidence="2" id="KW-0472">Membrane</keyword>
<evidence type="ECO:0000256" key="2">
    <source>
        <dbReference type="SAM" id="Phobius"/>
    </source>
</evidence>
<sequence>MQATPGAARTGRACRSTVMTDTQPAAGQQRRAFWLKHLHQWHWISSAICLIGMLLFAVTGFTLNHAGQIEARPAVQTRQATVPTRVLDKVRAAAPSGAGQASETRAPVPAVLADWLAQSLQVDAGGREAEWSADEIYVALPRPGGDAWVSIALDSGEAQYEHTSRGAISYLNDLHKGRNTGAAWSLFLDAFALACLVFCVTGLFLLKLHAGGRVATWPLVGLGLAVPLLLAILFIH</sequence>
<dbReference type="Pfam" id="PF16357">
    <property type="entry name" value="PepSY_TM_like_2"/>
    <property type="match status" value="1"/>
</dbReference>
<name>A0A7Z7NPD4_9BURK</name>
<evidence type="ECO:0000313" key="3">
    <source>
        <dbReference type="EMBL" id="SPC21733.1"/>
    </source>
</evidence>
<organism evidence="3 4">
    <name type="scientific">Cupriavidus taiwanensis</name>
    <dbReference type="NCBI Taxonomy" id="164546"/>
    <lineage>
        <taxon>Bacteria</taxon>
        <taxon>Pseudomonadati</taxon>
        <taxon>Pseudomonadota</taxon>
        <taxon>Betaproteobacteria</taxon>
        <taxon>Burkholderiales</taxon>
        <taxon>Burkholderiaceae</taxon>
        <taxon>Cupriavidus</taxon>
    </lineage>
</organism>
<evidence type="ECO:0000313" key="4">
    <source>
        <dbReference type="Proteomes" id="UP000257139"/>
    </source>
</evidence>
<dbReference type="PANTHER" id="PTHR40115:SF1">
    <property type="entry name" value="INNER MEMBRANE PROTEIN WITH PEPSY TM HELIX"/>
    <property type="match status" value="1"/>
</dbReference>
<feature type="transmembrane region" description="Helical" evidence="2">
    <location>
        <begin position="186"/>
        <end position="208"/>
    </location>
</feature>
<proteinExistence type="predicted"/>
<feature type="transmembrane region" description="Helical" evidence="2">
    <location>
        <begin position="41"/>
        <end position="63"/>
    </location>
</feature>
<dbReference type="Proteomes" id="UP000257139">
    <property type="component" value="Chromosome CBM2594_b"/>
</dbReference>
<feature type="region of interest" description="Disordered" evidence="1">
    <location>
        <begin position="1"/>
        <end position="23"/>
    </location>
</feature>
<accession>A0A7Z7NPD4</accession>
<keyword evidence="2" id="KW-0812">Transmembrane</keyword>
<gene>
    <name evidence="3" type="ORF">CBM2594_B10763</name>
</gene>
<reference evidence="3 4" key="1">
    <citation type="submission" date="2018-01" db="EMBL/GenBank/DDBJ databases">
        <authorList>
            <person name="Clerissi C."/>
        </authorList>
    </citation>
    <scope>NUCLEOTIDE SEQUENCE [LARGE SCALE GENOMIC DNA]</scope>
    <source>
        <strain evidence="3">Cupriavidus taiwanensis STM 6021</strain>
    </source>
</reference>
<evidence type="ECO:0000256" key="1">
    <source>
        <dbReference type="SAM" id="MobiDB-lite"/>
    </source>
</evidence>
<keyword evidence="2" id="KW-1133">Transmembrane helix</keyword>